<organism evidence="2 3">
    <name type="scientific">Psylliodes chrysocephalus</name>
    <dbReference type="NCBI Taxonomy" id="3402493"/>
    <lineage>
        <taxon>Eukaryota</taxon>
        <taxon>Metazoa</taxon>
        <taxon>Ecdysozoa</taxon>
        <taxon>Arthropoda</taxon>
        <taxon>Hexapoda</taxon>
        <taxon>Insecta</taxon>
        <taxon>Pterygota</taxon>
        <taxon>Neoptera</taxon>
        <taxon>Endopterygota</taxon>
        <taxon>Coleoptera</taxon>
        <taxon>Polyphaga</taxon>
        <taxon>Cucujiformia</taxon>
        <taxon>Chrysomeloidea</taxon>
        <taxon>Chrysomelidae</taxon>
        <taxon>Galerucinae</taxon>
        <taxon>Alticini</taxon>
        <taxon>Psylliodes</taxon>
    </lineage>
</organism>
<dbReference type="PANTHER" id="PTHR10773:SF19">
    <property type="match status" value="1"/>
</dbReference>
<dbReference type="OrthoDB" id="8016451at2759"/>
<dbReference type="PANTHER" id="PTHR10773">
    <property type="entry name" value="DNA-DIRECTED RNA POLYMERASES I, II, AND III SUBUNIT RPABC2"/>
    <property type="match status" value="1"/>
</dbReference>
<dbReference type="AlphaFoldDB" id="A0A9P0DGC3"/>
<keyword evidence="3" id="KW-1185">Reference proteome</keyword>
<sequence>MATLSINNRVIQTIIKKQKVCESGKIVEVDKRGKHNNHYQVDQAIKNEIREHIKSIPRIDSHYCRATTSKEYIEGSKTLSDLHRDYLKICEEKKSPAANYQMYRKIFEEEFNIAFHVPKKDQYELRLQFKNRTEEEKVSLIEKYESHIKEKDLSRKEKEHDINSGAEVIVFDLQAVLPCPVGDASSFFYVSKLNVLNFTLYDIKSHHGTCFLWHEAEAQRGANEIDIFDLKKLTSDLFLNIPKNVKLSETRKRGNNDEDQKIQPLGCPKCKTVIKKSARYSDYVKKHMIDLRNVKLNFYGKLREIEFIKHSLNEKLSKMYYGNGKKEFVRNTLRFNTRNRTNNRNDLTIENEDKNDNQFYSSVESSDDENSIANTDLEMDNQDTDIQGEKPDEDPALPHDLPTNKEPQDSNSNKKKSHSDEFVSEYVSIPSGSEYSGDENGPPVLKQTNITCTKELTLPDGRRQMKGVEYYLEPEEKTSSNSTFQFQRTKRSRVDEGDINKINVLQRGEDMDVKINTPPKISANLKRVLKQKVMATLQNPPIPLKNRYQILSDTSEVEKDESEIEKRKQDPRKERRNSRKYVTDTTKVTEKNTGHKSKNDLTCRQ</sequence>
<dbReference type="Proteomes" id="UP001153636">
    <property type="component" value="Unassembled WGS sequence"/>
</dbReference>
<proteinExistence type="predicted"/>
<protein>
    <submittedName>
        <fullName evidence="2">Uncharacterized protein</fullName>
    </submittedName>
</protein>
<evidence type="ECO:0000313" key="3">
    <source>
        <dbReference type="Proteomes" id="UP001153636"/>
    </source>
</evidence>
<comment type="caution">
    <text evidence="2">The sequence shown here is derived from an EMBL/GenBank/DDBJ whole genome shotgun (WGS) entry which is preliminary data.</text>
</comment>
<evidence type="ECO:0000256" key="1">
    <source>
        <dbReference type="SAM" id="MobiDB-lite"/>
    </source>
</evidence>
<dbReference type="EMBL" id="CAKMHV010000005">
    <property type="protein sequence ID" value="CAH1115872.1"/>
    <property type="molecule type" value="Genomic_DNA"/>
</dbReference>
<reference evidence="2" key="1">
    <citation type="submission" date="2022-01" db="EMBL/GenBank/DDBJ databases">
        <authorList>
            <person name="King R."/>
        </authorList>
    </citation>
    <scope>NUCLEOTIDE SEQUENCE</scope>
</reference>
<name>A0A9P0DGC3_9CUCU</name>
<feature type="region of interest" description="Disordered" evidence="1">
    <location>
        <begin position="430"/>
        <end position="449"/>
    </location>
</feature>
<evidence type="ECO:0000313" key="2">
    <source>
        <dbReference type="EMBL" id="CAH1115872.1"/>
    </source>
</evidence>
<feature type="region of interest" description="Disordered" evidence="1">
    <location>
        <begin position="382"/>
        <end position="421"/>
    </location>
</feature>
<feature type="region of interest" description="Disordered" evidence="1">
    <location>
        <begin position="339"/>
        <end position="370"/>
    </location>
</feature>
<feature type="region of interest" description="Disordered" evidence="1">
    <location>
        <begin position="553"/>
        <end position="605"/>
    </location>
</feature>
<accession>A0A9P0DGC3</accession>
<gene>
    <name evidence="2" type="ORF">PSYICH_LOCUS15746</name>
</gene>
<feature type="compositionally biased region" description="Basic and acidic residues" evidence="1">
    <location>
        <begin position="587"/>
        <end position="605"/>
    </location>
</feature>
<feature type="compositionally biased region" description="Basic and acidic residues" evidence="1">
    <location>
        <begin position="564"/>
        <end position="573"/>
    </location>
</feature>